<dbReference type="GO" id="GO:0003755">
    <property type="term" value="F:peptidyl-prolyl cis-trans isomerase activity"/>
    <property type="evidence" value="ECO:0007669"/>
    <property type="project" value="UniProtKB-EC"/>
</dbReference>
<evidence type="ECO:0000256" key="6">
    <source>
        <dbReference type="RuleBase" id="RU003915"/>
    </source>
</evidence>
<dbReference type="RefSeq" id="WP_378775555.1">
    <property type="nucleotide sequence ID" value="NZ_JBHTMX010000079.1"/>
</dbReference>
<evidence type="ECO:0000256" key="5">
    <source>
        <dbReference type="PROSITE-ProRule" id="PRU00277"/>
    </source>
</evidence>
<dbReference type="SUPFAM" id="SSF54534">
    <property type="entry name" value="FKBP-like"/>
    <property type="match status" value="1"/>
</dbReference>
<feature type="chain" id="PRO_5045458130" description="Peptidyl-prolyl cis-trans isomerase" evidence="7">
    <location>
        <begin position="23"/>
        <end position="140"/>
    </location>
</feature>
<dbReference type="InterPro" id="IPR001179">
    <property type="entry name" value="PPIase_FKBP_dom"/>
</dbReference>
<feature type="domain" description="PPIase FKBP-type" evidence="8">
    <location>
        <begin position="48"/>
        <end position="140"/>
    </location>
</feature>
<reference evidence="10" key="1">
    <citation type="journal article" date="2019" name="Int. J. Syst. Evol. Microbiol.">
        <title>The Global Catalogue of Microorganisms (GCM) 10K type strain sequencing project: providing services to taxonomists for standard genome sequencing and annotation.</title>
        <authorList>
            <consortium name="The Broad Institute Genomics Platform"/>
            <consortium name="The Broad Institute Genome Sequencing Center for Infectious Disease"/>
            <person name="Wu L."/>
            <person name="Ma J."/>
        </authorList>
    </citation>
    <scope>NUCLEOTIDE SEQUENCE [LARGE SCALE GENOMIC DNA]</scope>
    <source>
        <strain evidence="10">CCUG 61696</strain>
    </source>
</reference>
<keyword evidence="7" id="KW-0732">Signal</keyword>
<accession>A0ABW3Z7Q5</accession>
<evidence type="ECO:0000256" key="3">
    <source>
        <dbReference type="ARBA" id="ARBA00023110"/>
    </source>
</evidence>
<comment type="caution">
    <text evidence="9">The sequence shown here is derived from an EMBL/GenBank/DDBJ whole genome shotgun (WGS) entry which is preliminary data.</text>
</comment>
<dbReference type="EMBL" id="JBHTMX010000079">
    <property type="protein sequence ID" value="MFD1332336.1"/>
    <property type="molecule type" value="Genomic_DNA"/>
</dbReference>
<dbReference type="Gene3D" id="3.10.50.40">
    <property type="match status" value="1"/>
</dbReference>
<keyword evidence="10" id="KW-1185">Reference proteome</keyword>
<dbReference type="PANTHER" id="PTHR43811:SF19">
    <property type="entry name" value="39 KDA FK506-BINDING NUCLEAR PROTEIN"/>
    <property type="match status" value="1"/>
</dbReference>
<comment type="similarity">
    <text evidence="2 6">Belongs to the FKBP-type PPIase family.</text>
</comment>
<dbReference type="Proteomes" id="UP001597171">
    <property type="component" value="Unassembled WGS sequence"/>
</dbReference>
<evidence type="ECO:0000256" key="7">
    <source>
        <dbReference type="SAM" id="SignalP"/>
    </source>
</evidence>
<dbReference type="Pfam" id="PF00254">
    <property type="entry name" value="FKBP_C"/>
    <property type="match status" value="1"/>
</dbReference>
<protein>
    <recommendedName>
        <fullName evidence="6">Peptidyl-prolyl cis-trans isomerase</fullName>
        <ecNumber evidence="6">5.2.1.8</ecNumber>
    </recommendedName>
</protein>
<evidence type="ECO:0000259" key="8">
    <source>
        <dbReference type="PROSITE" id="PS50059"/>
    </source>
</evidence>
<evidence type="ECO:0000256" key="4">
    <source>
        <dbReference type="ARBA" id="ARBA00023235"/>
    </source>
</evidence>
<keyword evidence="4 5" id="KW-0413">Isomerase</keyword>
<name>A0ABW3Z7Q5_9HYPH</name>
<evidence type="ECO:0000256" key="1">
    <source>
        <dbReference type="ARBA" id="ARBA00000971"/>
    </source>
</evidence>
<evidence type="ECO:0000313" key="10">
    <source>
        <dbReference type="Proteomes" id="UP001597171"/>
    </source>
</evidence>
<feature type="signal peptide" evidence="7">
    <location>
        <begin position="1"/>
        <end position="22"/>
    </location>
</feature>
<proteinExistence type="inferred from homology"/>
<keyword evidence="3 5" id="KW-0697">Rotamase</keyword>
<sequence length="140" mass="14447">MIRTLSAIAGALTLAMTLSASAAETKTLPSGLAYQEEAVGTGAEALPGKTVQVHYTGWLDKSGEKGAKFDSSRDRGDPFSFRLGAGQVIQGWDEGVAGMKVGGKRTLVIPAELGYGARGAGGVIPPNAKLIFDVELLGVR</sequence>
<dbReference type="PANTHER" id="PTHR43811">
    <property type="entry name" value="FKBP-TYPE PEPTIDYL-PROLYL CIS-TRANS ISOMERASE FKPA"/>
    <property type="match status" value="1"/>
</dbReference>
<gene>
    <name evidence="9" type="ORF">ACFQ4O_10035</name>
</gene>
<dbReference type="InterPro" id="IPR046357">
    <property type="entry name" value="PPIase_dom_sf"/>
</dbReference>
<dbReference type="EC" id="5.2.1.8" evidence="6"/>
<evidence type="ECO:0000256" key="2">
    <source>
        <dbReference type="ARBA" id="ARBA00006577"/>
    </source>
</evidence>
<dbReference type="PROSITE" id="PS50059">
    <property type="entry name" value="FKBP_PPIASE"/>
    <property type="match status" value="1"/>
</dbReference>
<evidence type="ECO:0000313" key="9">
    <source>
        <dbReference type="EMBL" id="MFD1332336.1"/>
    </source>
</evidence>
<organism evidence="9 10">
    <name type="scientific">Methylopila musalis</name>
    <dbReference type="NCBI Taxonomy" id="1134781"/>
    <lineage>
        <taxon>Bacteria</taxon>
        <taxon>Pseudomonadati</taxon>
        <taxon>Pseudomonadota</taxon>
        <taxon>Alphaproteobacteria</taxon>
        <taxon>Hyphomicrobiales</taxon>
        <taxon>Methylopilaceae</taxon>
        <taxon>Methylopila</taxon>
    </lineage>
</organism>
<comment type="catalytic activity">
    <reaction evidence="1 5 6">
        <text>[protein]-peptidylproline (omega=180) = [protein]-peptidylproline (omega=0)</text>
        <dbReference type="Rhea" id="RHEA:16237"/>
        <dbReference type="Rhea" id="RHEA-COMP:10747"/>
        <dbReference type="Rhea" id="RHEA-COMP:10748"/>
        <dbReference type="ChEBI" id="CHEBI:83833"/>
        <dbReference type="ChEBI" id="CHEBI:83834"/>
        <dbReference type="EC" id="5.2.1.8"/>
    </reaction>
</comment>